<keyword evidence="2" id="KW-0645">Protease</keyword>
<dbReference type="InterPro" id="IPR016129">
    <property type="entry name" value="Caspase_his_AS"/>
</dbReference>
<dbReference type="PANTHER" id="PTHR10454">
    <property type="entry name" value="CASPASE"/>
    <property type="match status" value="1"/>
</dbReference>
<dbReference type="GO" id="GO:0006915">
    <property type="term" value="P:apoptotic process"/>
    <property type="evidence" value="ECO:0007669"/>
    <property type="project" value="TreeGrafter"/>
</dbReference>
<dbReference type="InterPro" id="IPR011600">
    <property type="entry name" value="Pept_C14_caspase"/>
</dbReference>
<dbReference type="GO" id="GO:0006508">
    <property type="term" value="P:proteolysis"/>
    <property type="evidence" value="ECO:0007669"/>
    <property type="project" value="UniProtKB-KW"/>
</dbReference>
<feature type="domain" description="Caspase family p20" evidence="9">
    <location>
        <begin position="98"/>
        <end position="205"/>
    </location>
</feature>
<keyword evidence="11" id="KW-1185">Reference proteome</keyword>
<dbReference type="PANTHER" id="PTHR10454:SF232">
    <property type="entry name" value="AT03047P-RELATED"/>
    <property type="match status" value="1"/>
</dbReference>
<dbReference type="InterPro" id="IPR002398">
    <property type="entry name" value="Pept_C14"/>
</dbReference>
<dbReference type="InterPro" id="IPR029030">
    <property type="entry name" value="Caspase-like_dom_sf"/>
</dbReference>
<comment type="caution">
    <text evidence="10">The sequence shown here is derived from an EMBL/GenBank/DDBJ whole genome shotgun (WGS) entry which is preliminary data.</text>
</comment>
<dbReference type="PROSITE" id="PS50208">
    <property type="entry name" value="CASPASE_P20"/>
    <property type="match status" value="1"/>
</dbReference>
<feature type="region of interest" description="Disordered" evidence="7">
    <location>
        <begin position="1"/>
        <end position="56"/>
    </location>
</feature>
<protein>
    <recommendedName>
        <fullName evidence="12">Caspase-3</fullName>
    </recommendedName>
</protein>
<accession>A0A8K0NVN1</accession>
<dbReference type="PROSITE" id="PS01121">
    <property type="entry name" value="CASPASE_HIS"/>
    <property type="match status" value="1"/>
</dbReference>
<dbReference type="SMART" id="SM00115">
    <property type="entry name" value="CASc"/>
    <property type="match status" value="1"/>
</dbReference>
<keyword evidence="4" id="KW-0788">Thiol protease</keyword>
<dbReference type="Gene3D" id="3.40.50.1460">
    <property type="match status" value="1"/>
</dbReference>
<feature type="compositionally biased region" description="Basic and acidic residues" evidence="7">
    <location>
        <begin position="1"/>
        <end position="10"/>
    </location>
</feature>
<dbReference type="AlphaFoldDB" id="A0A8K0NVN1"/>
<feature type="domain" description="Caspase family p10" evidence="8">
    <location>
        <begin position="228"/>
        <end position="320"/>
    </location>
</feature>
<comment type="similarity">
    <text evidence="1 6">Belongs to the peptidase C14A family.</text>
</comment>
<dbReference type="GO" id="GO:0005737">
    <property type="term" value="C:cytoplasm"/>
    <property type="evidence" value="ECO:0007669"/>
    <property type="project" value="TreeGrafter"/>
</dbReference>
<dbReference type="InterPro" id="IPR001309">
    <property type="entry name" value="Pept_C14_p20"/>
</dbReference>
<evidence type="ECO:0000256" key="4">
    <source>
        <dbReference type="ARBA" id="ARBA00022807"/>
    </source>
</evidence>
<reference evidence="10" key="2">
    <citation type="submission" date="2017-10" db="EMBL/GenBank/DDBJ databases">
        <title>Ladona fulva Genome sequencing and assembly.</title>
        <authorList>
            <person name="Murali S."/>
            <person name="Richards S."/>
            <person name="Bandaranaike D."/>
            <person name="Bellair M."/>
            <person name="Blankenburg K."/>
            <person name="Chao H."/>
            <person name="Dinh H."/>
            <person name="Doddapaneni H."/>
            <person name="Dugan-Rocha S."/>
            <person name="Elkadiri S."/>
            <person name="Gnanaolivu R."/>
            <person name="Hernandez B."/>
            <person name="Skinner E."/>
            <person name="Javaid M."/>
            <person name="Lee S."/>
            <person name="Li M."/>
            <person name="Ming W."/>
            <person name="Munidasa M."/>
            <person name="Muniz J."/>
            <person name="Nguyen L."/>
            <person name="Hughes D."/>
            <person name="Osuji N."/>
            <person name="Pu L.-L."/>
            <person name="Puazo M."/>
            <person name="Qu C."/>
            <person name="Quiroz J."/>
            <person name="Raj R."/>
            <person name="Weissenberger G."/>
            <person name="Xin Y."/>
            <person name="Zou X."/>
            <person name="Han Y."/>
            <person name="Worley K."/>
            <person name="Muzny D."/>
            <person name="Gibbs R."/>
        </authorList>
    </citation>
    <scope>NUCLEOTIDE SEQUENCE</scope>
    <source>
        <strain evidence="10">Sampled in the wild</strain>
    </source>
</reference>
<dbReference type="SUPFAM" id="SSF52129">
    <property type="entry name" value="Caspase-like"/>
    <property type="match status" value="1"/>
</dbReference>
<dbReference type="GO" id="GO:0043525">
    <property type="term" value="P:positive regulation of neuron apoptotic process"/>
    <property type="evidence" value="ECO:0007669"/>
    <property type="project" value="TreeGrafter"/>
</dbReference>
<dbReference type="GO" id="GO:0004197">
    <property type="term" value="F:cysteine-type endopeptidase activity"/>
    <property type="evidence" value="ECO:0007669"/>
    <property type="project" value="InterPro"/>
</dbReference>
<evidence type="ECO:0008006" key="12">
    <source>
        <dbReference type="Google" id="ProtNLM"/>
    </source>
</evidence>
<dbReference type="EMBL" id="KZ308273">
    <property type="protein sequence ID" value="KAG8226250.1"/>
    <property type="molecule type" value="Genomic_DNA"/>
</dbReference>
<evidence type="ECO:0000256" key="6">
    <source>
        <dbReference type="RuleBase" id="RU003971"/>
    </source>
</evidence>
<evidence type="ECO:0000259" key="9">
    <source>
        <dbReference type="PROSITE" id="PS50208"/>
    </source>
</evidence>
<reference evidence="10" key="1">
    <citation type="submission" date="2013-04" db="EMBL/GenBank/DDBJ databases">
        <authorList>
            <person name="Qu J."/>
            <person name="Murali S.C."/>
            <person name="Bandaranaike D."/>
            <person name="Bellair M."/>
            <person name="Blankenburg K."/>
            <person name="Chao H."/>
            <person name="Dinh H."/>
            <person name="Doddapaneni H."/>
            <person name="Downs B."/>
            <person name="Dugan-Rocha S."/>
            <person name="Elkadiri S."/>
            <person name="Gnanaolivu R.D."/>
            <person name="Hernandez B."/>
            <person name="Javaid M."/>
            <person name="Jayaseelan J.C."/>
            <person name="Lee S."/>
            <person name="Li M."/>
            <person name="Ming W."/>
            <person name="Munidasa M."/>
            <person name="Muniz J."/>
            <person name="Nguyen L."/>
            <person name="Ongeri F."/>
            <person name="Osuji N."/>
            <person name="Pu L.-L."/>
            <person name="Puazo M."/>
            <person name="Qu C."/>
            <person name="Quiroz J."/>
            <person name="Raj R."/>
            <person name="Weissenberger G."/>
            <person name="Xin Y."/>
            <person name="Zou X."/>
            <person name="Han Y."/>
            <person name="Richards S."/>
            <person name="Worley K."/>
            <person name="Muzny D."/>
            <person name="Gibbs R."/>
        </authorList>
    </citation>
    <scope>NUCLEOTIDE SEQUENCE</scope>
    <source>
        <strain evidence="10">Sampled in the wild</strain>
    </source>
</reference>
<dbReference type="OrthoDB" id="6116485at2759"/>
<proteinExistence type="inferred from homology"/>
<dbReference type="PRINTS" id="PR00376">
    <property type="entry name" value="IL1BCENZYME"/>
</dbReference>
<evidence type="ECO:0000313" key="10">
    <source>
        <dbReference type="EMBL" id="KAG8226250.1"/>
    </source>
</evidence>
<evidence type="ECO:0000256" key="5">
    <source>
        <dbReference type="ARBA" id="ARBA00023145"/>
    </source>
</evidence>
<dbReference type="Proteomes" id="UP000792457">
    <property type="component" value="Unassembled WGS sequence"/>
</dbReference>
<organism evidence="10 11">
    <name type="scientific">Ladona fulva</name>
    <name type="common">Scarce chaser dragonfly</name>
    <name type="synonym">Libellula fulva</name>
    <dbReference type="NCBI Taxonomy" id="123851"/>
    <lineage>
        <taxon>Eukaryota</taxon>
        <taxon>Metazoa</taxon>
        <taxon>Ecdysozoa</taxon>
        <taxon>Arthropoda</taxon>
        <taxon>Hexapoda</taxon>
        <taxon>Insecta</taxon>
        <taxon>Pterygota</taxon>
        <taxon>Palaeoptera</taxon>
        <taxon>Odonata</taxon>
        <taxon>Epiprocta</taxon>
        <taxon>Anisoptera</taxon>
        <taxon>Libelluloidea</taxon>
        <taxon>Libellulidae</taxon>
        <taxon>Ladona</taxon>
    </lineage>
</organism>
<dbReference type="PROSITE" id="PS50207">
    <property type="entry name" value="CASPASE_P10"/>
    <property type="match status" value="1"/>
</dbReference>
<sequence length="322" mass="36167">MSEESAKDTENPECDETDGDNLDSGSSISLINNPDETKPGDLTEDDASPIVTDSGPTLQARYHDRGSFNLESIANSIPTVIDEDELEKYSRYKMNHGKRGIALIFNNEKFKDDKLKQRLGTTEDGRVLRETLEGIGFEVLAIEDHSNHDCLLVAFMTHGKKGGEICASDDSFKVEEVFEKFKSDKVPTLAGKPKIFLFQACRGMKQDEGVNALRNATSSVTTDSDSARYFSLPTTADFLFLYSSMEGYVSHRSTTKGTWFIQDFCTELKKDARSKDMLSIVTNTLKRVALTRFIETDHPGGWQQMPVFMSTLTRFLYFYDAQ</sequence>
<gene>
    <name evidence="10" type="ORF">J437_LFUL004807</name>
</gene>
<dbReference type="Pfam" id="PF00656">
    <property type="entry name" value="Peptidase_C14"/>
    <property type="match status" value="1"/>
</dbReference>
<dbReference type="InterPro" id="IPR002138">
    <property type="entry name" value="Pept_C14_p10"/>
</dbReference>
<evidence type="ECO:0000256" key="1">
    <source>
        <dbReference type="ARBA" id="ARBA00010134"/>
    </source>
</evidence>
<evidence type="ECO:0000256" key="3">
    <source>
        <dbReference type="ARBA" id="ARBA00022801"/>
    </source>
</evidence>
<keyword evidence="5" id="KW-0865">Zymogen</keyword>
<keyword evidence="3" id="KW-0378">Hydrolase</keyword>
<name>A0A8K0NVN1_LADFU</name>
<feature type="compositionally biased region" description="Acidic residues" evidence="7">
    <location>
        <begin position="11"/>
        <end position="21"/>
    </location>
</feature>
<dbReference type="InterPro" id="IPR033139">
    <property type="entry name" value="Caspase_cys_AS"/>
</dbReference>
<evidence type="ECO:0000313" key="11">
    <source>
        <dbReference type="Proteomes" id="UP000792457"/>
    </source>
</evidence>
<dbReference type="CDD" id="cd00032">
    <property type="entry name" value="CASc"/>
    <property type="match status" value="1"/>
</dbReference>
<evidence type="ECO:0000259" key="8">
    <source>
        <dbReference type="PROSITE" id="PS50207"/>
    </source>
</evidence>
<evidence type="ECO:0000256" key="2">
    <source>
        <dbReference type="ARBA" id="ARBA00022670"/>
    </source>
</evidence>
<dbReference type="PROSITE" id="PS01122">
    <property type="entry name" value="CASPASE_CYS"/>
    <property type="match status" value="1"/>
</dbReference>
<evidence type="ECO:0000256" key="7">
    <source>
        <dbReference type="SAM" id="MobiDB-lite"/>
    </source>
</evidence>
<dbReference type="InterPro" id="IPR015917">
    <property type="entry name" value="Pept_C14A"/>
</dbReference>
<feature type="compositionally biased region" description="Polar residues" evidence="7">
    <location>
        <begin position="23"/>
        <end position="34"/>
    </location>
</feature>